<evidence type="ECO:0000313" key="9">
    <source>
        <dbReference type="EMBL" id="EOA81132.1"/>
    </source>
</evidence>
<dbReference type="InterPro" id="IPR036396">
    <property type="entry name" value="Cyt_P450_sf"/>
</dbReference>
<dbReference type="GeneID" id="19394764"/>
<evidence type="ECO:0000256" key="8">
    <source>
        <dbReference type="SAM" id="Phobius"/>
    </source>
</evidence>
<gene>
    <name evidence="9" type="ORF">SETTUDRAFT_100049</name>
</gene>
<dbReference type="InterPro" id="IPR017972">
    <property type="entry name" value="Cyt_P450_CS"/>
</dbReference>
<evidence type="ECO:0000256" key="2">
    <source>
        <dbReference type="ARBA" id="ARBA00010617"/>
    </source>
</evidence>
<evidence type="ECO:0000256" key="4">
    <source>
        <dbReference type="ARBA" id="ARBA00022723"/>
    </source>
</evidence>
<keyword evidence="5 6" id="KW-0408">Iron</keyword>
<dbReference type="PROSITE" id="PS00086">
    <property type="entry name" value="CYTOCHROME_P450"/>
    <property type="match status" value="1"/>
</dbReference>
<dbReference type="GO" id="GO:0016705">
    <property type="term" value="F:oxidoreductase activity, acting on paired donors, with incorporation or reduction of molecular oxygen"/>
    <property type="evidence" value="ECO:0007669"/>
    <property type="project" value="InterPro"/>
</dbReference>
<keyword evidence="10" id="KW-1185">Reference proteome</keyword>
<dbReference type="eggNOG" id="KOG0684">
    <property type="taxonomic scope" value="Eukaryota"/>
</dbReference>
<keyword evidence="8" id="KW-0812">Transmembrane</keyword>
<dbReference type="STRING" id="671987.R0JY40"/>
<dbReference type="PRINTS" id="PR00465">
    <property type="entry name" value="EP450IV"/>
</dbReference>
<dbReference type="Proteomes" id="UP000016935">
    <property type="component" value="Unassembled WGS sequence"/>
</dbReference>
<dbReference type="GO" id="GO:0020037">
    <property type="term" value="F:heme binding"/>
    <property type="evidence" value="ECO:0007669"/>
    <property type="project" value="InterPro"/>
</dbReference>
<dbReference type="GO" id="GO:0005506">
    <property type="term" value="F:iron ion binding"/>
    <property type="evidence" value="ECO:0007669"/>
    <property type="project" value="InterPro"/>
</dbReference>
<keyword evidence="4 6" id="KW-0479">Metal-binding</keyword>
<dbReference type="InterPro" id="IPR050529">
    <property type="entry name" value="CYP450_sterol_14alpha_dmase"/>
</dbReference>
<dbReference type="PANTHER" id="PTHR24304">
    <property type="entry name" value="CYTOCHROME P450 FAMILY 7"/>
    <property type="match status" value="1"/>
</dbReference>
<dbReference type="PANTHER" id="PTHR24304:SF2">
    <property type="entry name" value="24-HYDROXYCHOLESTEROL 7-ALPHA-HYDROXYLASE"/>
    <property type="match status" value="1"/>
</dbReference>
<evidence type="ECO:0000256" key="7">
    <source>
        <dbReference type="RuleBase" id="RU000461"/>
    </source>
</evidence>
<dbReference type="AlphaFoldDB" id="R0JY40"/>
<dbReference type="InterPro" id="IPR001128">
    <property type="entry name" value="Cyt_P450"/>
</dbReference>
<evidence type="ECO:0000256" key="3">
    <source>
        <dbReference type="ARBA" id="ARBA00022617"/>
    </source>
</evidence>
<keyword evidence="7" id="KW-0560">Oxidoreductase</keyword>
<dbReference type="CDD" id="cd11040">
    <property type="entry name" value="CYP7_CYP8-like"/>
    <property type="match status" value="1"/>
</dbReference>
<feature type="transmembrane region" description="Helical" evidence="8">
    <location>
        <begin position="25"/>
        <end position="43"/>
    </location>
</feature>
<evidence type="ECO:0000313" key="10">
    <source>
        <dbReference type="Proteomes" id="UP000016935"/>
    </source>
</evidence>
<accession>R0JY40</accession>
<dbReference type="InterPro" id="IPR002403">
    <property type="entry name" value="Cyt_P450_E_grp-IV"/>
</dbReference>
<keyword evidence="8" id="KW-0472">Membrane</keyword>
<evidence type="ECO:0008006" key="11">
    <source>
        <dbReference type="Google" id="ProtNLM"/>
    </source>
</evidence>
<feature type="binding site" description="axial binding residue" evidence="6">
    <location>
        <position position="491"/>
    </location>
    <ligand>
        <name>heme</name>
        <dbReference type="ChEBI" id="CHEBI:30413"/>
    </ligand>
    <ligandPart>
        <name>Fe</name>
        <dbReference type="ChEBI" id="CHEBI:18248"/>
    </ligandPart>
</feature>
<dbReference type="GO" id="GO:0008395">
    <property type="term" value="F:steroid hydroxylase activity"/>
    <property type="evidence" value="ECO:0007669"/>
    <property type="project" value="TreeGrafter"/>
</dbReference>
<comment type="cofactor">
    <cofactor evidence="1 6">
        <name>heme</name>
        <dbReference type="ChEBI" id="CHEBI:30413"/>
    </cofactor>
</comment>
<keyword evidence="7" id="KW-0503">Monooxygenase</keyword>
<dbReference type="OrthoDB" id="3366823at2759"/>
<evidence type="ECO:0000256" key="1">
    <source>
        <dbReference type="ARBA" id="ARBA00001971"/>
    </source>
</evidence>
<evidence type="ECO:0000256" key="5">
    <source>
        <dbReference type="ARBA" id="ARBA00023004"/>
    </source>
</evidence>
<comment type="similarity">
    <text evidence="2 7">Belongs to the cytochrome P450 family.</text>
</comment>
<dbReference type="Pfam" id="PF00067">
    <property type="entry name" value="p450"/>
    <property type="match status" value="1"/>
</dbReference>
<dbReference type="RefSeq" id="XP_008031651.1">
    <property type="nucleotide sequence ID" value="XM_008033460.1"/>
</dbReference>
<dbReference type="SUPFAM" id="SSF48264">
    <property type="entry name" value="Cytochrome P450"/>
    <property type="match status" value="1"/>
</dbReference>
<evidence type="ECO:0000256" key="6">
    <source>
        <dbReference type="PIRSR" id="PIRSR602403-1"/>
    </source>
</evidence>
<dbReference type="Gene3D" id="1.10.630.10">
    <property type="entry name" value="Cytochrome P450"/>
    <property type="match status" value="1"/>
</dbReference>
<keyword evidence="8" id="KW-1133">Transmembrane helix</keyword>
<protein>
    <recommendedName>
        <fullName evidence="11">Cytochrome P450</fullName>
    </recommendedName>
</protein>
<name>R0JY40_EXST2</name>
<organism evidence="9 10">
    <name type="scientific">Exserohilum turcicum (strain 28A)</name>
    <name type="common">Northern leaf blight fungus</name>
    <name type="synonym">Setosphaeria turcica</name>
    <dbReference type="NCBI Taxonomy" id="671987"/>
    <lineage>
        <taxon>Eukaryota</taxon>
        <taxon>Fungi</taxon>
        <taxon>Dikarya</taxon>
        <taxon>Ascomycota</taxon>
        <taxon>Pezizomycotina</taxon>
        <taxon>Dothideomycetes</taxon>
        <taxon>Pleosporomycetidae</taxon>
        <taxon>Pleosporales</taxon>
        <taxon>Pleosporineae</taxon>
        <taxon>Pleosporaceae</taxon>
        <taxon>Exserohilum</taxon>
    </lineage>
</organism>
<dbReference type="EMBL" id="KB908877">
    <property type="protein sequence ID" value="EOA81132.1"/>
    <property type="molecule type" value="Genomic_DNA"/>
</dbReference>
<reference evidence="9 10" key="1">
    <citation type="journal article" date="2012" name="PLoS Pathog.">
        <title>Diverse lifestyles and strategies of plant pathogenesis encoded in the genomes of eighteen Dothideomycetes fungi.</title>
        <authorList>
            <person name="Ohm R.A."/>
            <person name="Feau N."/>
            <person name="Henrissat B."/>
            <person name="Schoch C.L."/>
            <person name="Horwitz B.A."/>
            <person name="Barry K.W."/>
            <person name="Condon B.J."/>
            <person name="Copeland A.C."/>
            <person name="Dhillon B."/>
            <person name="Glaser F."/>
            <person name="Hesse C.N."/>
            <person name="Kosti I."/>
            <person name="LaButti K."/>
            <person name="Lindquist E.A."/>
            <person name="Lucas S."/>
            <person name="Salamov A.A."/>
            <person name="Bradshaw R.E."/>
            <person name="Ciuffetti L."/>
            <person name="Hamelin R.C."/>
            <person name="Kema G.H.J."/>
            <person name="Lawrence C."/>
            <person name="Scott J.A."/>
            <person name="Spatafora J.W."/>
            <person name="Turgeon B.G."/>
            <person name="de Wit P.J.G.M."/>
            <person name="Zhong S."/>
            <person name="Goodwin S.B."/>
            <person name="Grigoriev I.V."/>
        </authorList>
    </citation>
    <scope>NUCLEOTIDE SEQUENCE [LARGE SCALE GENOMIC DNA]</scope>
    <source>
        <strain evidence="10">28A</strain>
    </source>
</reference>
<dbReference type="HOGENOM" id="CLU_018012_2_1_1"/>
<reference evidence="9 10" key="2">
    <citation type="journal article" date="2013" name="PLoS Genet.">
        <title>Comparative genome structure, secondary metabolite, and effector coding capacity across Cochliobolus pathogens.</title>
        <authorList>
            <person name="Condon B.J."/>
            <person name="Leng Y."/>
            <person name="Wu D."/>
            <person name="Bushley K.E."/>
            <person name="Ohm R.A."/>
            <person name="Otillar R."/>
            <person name="Martin J."/>
            <person name="Schackwitz W."/>
            <person name="Grimwood J."/>
            <person name="MohdZainudin N."/>
            <person name="Xue C."/>
            <person name="Wang R."/>
            <person name="Manning V.A."/>
            <person name="Dhillon B."/>
            <person name="Tu Z.J."/>
            <person name="Steffenson B.J."/>
            <person name="Salamov A."/>
            <person name="Sun H."/>
            <person name="Lowry S."/>
            <person name="LaButti K."/>
            <person name="Han J."/>
            <person name="Copeland A."/>
            <person name="Lindquist E."/>
            <person name="Barry K."/>
            <person name="Schmutz J."/>
            <person name="Baker S.E."/>
            <person name="Ciuffetti L.M."/>
            <person name="Grigoriev I.V."/>
            <person name="Zhong S."/>
            <person name="Turgeon B.G."/>
        </authorList>
    </citation>
    <scope>NUCLEOTIDE SEQUENCE [LARGE SCALE GENOMIC DNA]</scope>
    <source>
        <strain evidence="10">28A</strain>
    </source>
</reference>
<proteinExistence type="inferred from homology"/>
<keyword evidence="3 6" id="KW-0349">Heme</keyword>
<sequence>METLKNTTVSASGVLQSVDQGNSRIYVTSGLVLVTLITVASWLTTKRPPSLWDNIPFVSNTLQFLTNNELFMQRVIKLMEGRNLATFWLGPIKFYLLTGANNMQTLFGRGNKVGNEDIFVERVFPVLYKMPKEHVQRFANDHSGRGIVPAPGFENVPAEQRYWHSYEHVHTQYLARTAYLKPVIEVFRSIFTEVLDRFPIGESKTISVIDFCKNQVTESAMRTLMGPTIFELNPGFLDVFWEFDDNVFMLTLGLPRWLYSKPYKAHDRYIGMIEKYAKSARAKFDWDGPEREAPWEPQFGARVCREITKWLTDTDFLDRSISGALGALLFAQNSNTIPTTMWMILELARDPALLKAVKEEVATTEIIDPQTGERTFDIQKLATLPLLQSVFTETLRLRMNFNIIRQVKEPFAVDGHMLKKGAMLQAPMMVAHYDEAVWGSEGHPASEFWAERHIKYVQDIDESGDKTQKRTFAMAGRPSSYFPFGGGPPVCPGRHFSKHEILATIGLIVSKFEFESAEWTQLDGSPSDRMARSDQRYCGAGAMPPDRDMKIQMKRIW</sequence>